<evidence type="ECO:0000313" key="2">
    <source>
        <dbReference type="Proteomes" id="UP000499080"/>
    </source>
</evidence>
<organism evidence="1 2">
    <name type="scientific">Araneus ventricosus</name>
    <name type="common">Orbweaver spider</name>
    <name type="synonym">Epeira ventricosa</name>
    <dbReference type="NCBI Taxonomy" id="182803"/>
    <lineage>
        <taxon>Eukaryota</taxon>
        <taxon>Metazoa</taxon>
        <taxon>Ecdysozoa</taxon>
        <taxon>Arthropoda</taxon>
        <taxon>Chelicerata</taxon>
        <taxon>Arachnida</taxon>
        <taxon>Araneae</taxon>
        <taxon>Araneomorphae</taxon>
        <taxon>Entelegynae</taxon>
        <taxon>Araneoidea</taxon>
        <taxon>Araneidae</taxon>
        <taxon>Araneus</taxon>
    </lineage>
</organism>
<proteinExistence type="predicted"/>
<reference evidence="1 2" key="1">
    <citation type="journal article" date="2019" name="Sci. Rep.">
        <title>Orb-weaving spider Araneus ventricosus genome elucidates the spidroin gene catalogue.</title>
        <authorList>
            <person name="Kono N."/>
            <person name="Nakamura H."/>
            <person name="Ohtoshi R."/>
            <person name="Moran D.A.P."/>
            <person name="Shinohara A."/>
            <person name="Yoshida Y."/>
            <person name="Fujiwara M."/>
            <person name="Mori M."/>
            <person name="Tomita M."/>
            <person name="Arakawa K."/>
        </authorList>
    </citation>
    <scope>NUCLEOTIDE SEQUENCE [LARGE SCALE GENOMIC DNA]</scope>
</reference>
<keyword evidence="2" id="KW-1185">Reference proteome</keyword>
<dbReference type="EMBL" id="BGPR01000009">
    <property type="protein sequence ID" value="GBL75981.1"/>
    <property type="molecule type" value="Genomic_DNA"/>
</dbReference>
<dbReference type="AlphaFoldDB" id="A0A4Y2A807"/>
<evidence type="ECO:0000313" key="1">
    <source>
        <dbReference type="EMBL" id="GBL75981.1"/>
    </source>
</evidence>
<comment type="caution">
    <text evidence="1">The sequence shown here is derived from an EMBL/GenBank/DDBJ whole genome shotgun (WGS) entry which is preliminary data.</text>
</comment>
<dbReference type="Proteomes" id="UP000499080">
    <property type="component" value="Unassembled WGS sequence"/>
</dbReference>
<protein>
    <submittedName>
        <fullName evidence="1">Uncharacterized protein</fullName>
    </submittedName>
</protein>
<name>A0A4Y2A807_ARAVE</name>
<accession>A0A4Y2A807</accession>
<gene>
    <name evidence="1" type="ORF">AVEN_234299_1</name>
</gene>
<sequence length="176" mass="19612">MREKRKVQIKWGWGIYRAICRWEGSWPPGQLKPFSYGLSFHEFRPRFALFPVVGTGRIDVACGVASASVVSLVIAVNSSHFKGGGVARQRQYIRSLECRREIRQATRRGNGAPTTVHMCESRATRGLPCRKNKALPGCSCWNRISGLEPSCHESYTLSPTKNQSNVVETQESSAGK</sequence>